<dbReference type="EMBL" id="JARXVC010000005">
    <property type="protein sequence ID" value="MDH6281230.1"/>
    <property type="molecule type" value="Genomic_DNA"/>
</dbReference>
<gene>
    <name evidence="2" type="ORF">M2280_002450</name>
</gene>
<feature type="domain" description="CMP/dCMP-type deaminase" evidence="1">
    <location>
        <begin position="1"/>
        <end position="80"/>
    </location>
</feature>
<name>A0ABT6MAH1_9NOCA</name>
<comment type="caution">
    <text evidence="2">The sequence shown here is derived from an EMBL/GenBank/DDBJ whole genome shotgun (WGS) entry which is preliminary data.</text>
</comment>
<dbReference type="InterPro" id="IPR002125">
    <property type="entry name" value="CMP_dCMP_dom"/>
</dbReference>
<keyword evidence="3" id="KW-1185">Reference proteome</keyword>
<organism evidence="2 3">
    <name type="scientific">Prescottella agglutinans</name>
    <dbReference type="NCBI Taxonomy" id="1644129"/>
    <lineage>
        <taxon>Bacteria</taxon>
        <taxon>Bacillati</taxon>
        <taxon>Actinomycetota</taxon>
        <taxon>Actinomycetes</taxon>
        <taxon>Mycobacteriales</taxon>
        <taxon>Nocardiaceae</taxon>
        <taxon>Prescottella</taxon>
    </lineage>
</organism>
<dbReference type="Gene3D" id="3.40.140.10">
    <property type="entry name" value="Cytidine Deaminase, domain 2"/>
    <property type="match status" value="1"/>
</dbReference>
<dbReference type="RefSeq" id="WP_280760556.1">
    <property type="nucleotide sequence ID" value="NZ_JARXVC010000005.1"/>
</dbReference>
<dbReference type="Pfam" id="PF00383">
    <property type="entry name" value="dCMP_cyt_deam_1"/>
    <property type="match status" value="1"/>
</dbReference>
<sequence>MTPDELMNEACRLAIESVTNNWGGPFGAIIARDGEIVARGQNRVLLTGDIIAYVEMEAIRKAVPASGAPCPMCMSAIYPY</sequence>
<dbReference type="PROSITE" id="PS51747">
    <property type="entry name" value="CYT_DCMP_DEAMINASES_2"/>
    <property type="match status" value="1"/>
</dbReference>
<evidence type="ECO:0000313" key="2">
    <source>
        <dbReference type="EMBL" id="MDH6281230.1"/>
    </source>
</evidence>
<dbReference type="Proteomes" id="UP001160334">
    <property type="component" value="Unassembled WGS sequence"/>
</dbReference>
<evidence type="ECO:0000313" key="3">
    <source>
        <dbReference type="Proteomes" id="UP001160334"/>
    </source>
</evidence>
<dbReference type="SUPFAM" id="SSF53927">
    <property type="entry name" value="Cytidine deaminase-like"/>
    <property type="match status" value="1"/>
</dbReference>
<proteinExistence type="predicted"/>
<reference evidence="2 3" key="1">
    <citation type="submission" date="2023-04" db="EMBL/GenBank/DDBJ databases">
        <title>Forest soil microbial communities from Buena Vista Peninsula, Colon Province, Panama.</title>
        <authorList>
            <person name="Bouskill N."/>
        </authorList>
    </citation>
    <scope>NUCLEOTIDE SEQUENCE [LARGE SCALE GENOMIC DNA]</scope>
    <source>
        <strain evidence="2 3">CFH S0262</strain>
    </source>
</reference>
<evidence type="ECO:0000259" key="1">
    <source>
        <dbReference type="PROSITE" id="PS51747"/>
    </source>
</evidence>
<protein>
    <submittedName>
        <fullName evidence="2">tRNA(Arg) A34 adenosine deaminase TadA</fullName>
    </submittedName>
</protein>
<dbReference type="InterPro" id="IPR016193">
    <property type="entry name" value="Cytidine_deaminase-like"/>
</dbReference>
<accession>A0ABT6MAH1</accession>